<keyword evidence="3" id="KW-1185">Reference proteome</keyword>
<protein>
    <recommendedName>
        <fullName evidence="1">ESAT-6-like protein</fullName>
    </recommendedName>
</protein>
<proteinExistence type="inferred from homology"/>
<accession>A0ABW7SL47</accession>
<dbReference type="RefSeq" id="WP_396678533.1">
    <property type="nucleotide sequence ID" value="NZ_JBIRPU010000005.1"/>
</dbReference>
<dbReference type="SUPFAM" id="SSF140453">
    <property type="entry name" value="EsxAB dimer-like"/>
    <property type="match status" value="1"/>
</dbReference>
<name>A0ABW7SL47_9ACTN</name>
<evidence type="ECO:0000256" key="1">
    <source>
        <dbReference type="RuleBase" id="RU362001"/>
    </source>
</evidence>
<comment type="caution">
    <text evidence="2">The sequence shown here is derived from an EMBL/GenBank/DDBJ whole genome shotgun (WGS) entry which is preliminary data.</text>
</comment>
<comment type="similarity">
    <text evidence="1">Belongs to the WXG100 family.</text>
</comment>
<dbReference type="Pfam" id="PF06013">
    <property type="entry name" value="WXG100"/>
    <property type="match status" value="1"/>
</dbReference>
<evidence type="ECO:0000313" key="2">
    <source>
        <dbReference type="EMBL" id="MFI0793261.1"/>
    </source>
</evidence>
<dbReference type="NCBIfam" id="TIGR03930">
    <property type="entry name" value="WXG100_ESAT6"/>
    <property type="match status" value="1"/>
</dbReference>
<dbReference type="Gene3D" id="1.10.287.1060">
    <property type="entry name" value="ESAT-6-like"/>
    <property type="match status" value="1"/>
</dbReference>
<sequence length="102" mass="11176">MRNMTSPISNTSGGMQAAGQQFVSTYGEIDGYMKSLRNELNSLRSQWDGSAAAIFENTMVQWGAEFDKILRDLDSMADRLIGGAGHVESAEDFAVQQGSFFK</sequence>
<dbReference type="InterPro" id="IPR036689">
    <property type="entry name" value="ESAT-6-like_sf"/>
</dbReference>
<dbReference type="InterPro" id="IPR010310">
    <property type="entry name" value="T7SS_ESAT-6-like"/>
</dbReference>
<dbReference type="Proteomes" id="UP001611075">
    <property type="component" value="Unassembled WGS sequence"/>
</dbReference>
<organism evidence="2 3">
    <name type="scientific">Micromonospora rubida</name>
    <dbReference type="NCBI Taxonomy" id="2697657"/>
    <lineage>
        <taxon>Bacteria</taxon>
        <taxon>Bacillati</taxon>
        <taxon>Actinomycetota</taxon>
        <taxon>Actinomycetes</taxon>
        <taxon>Micromonosporales</taxon>
        <taxon>Micromonosporaceae</taxon>
        <taxon>Micromonospora</taxon>
    </lineage>
</organism>
<reference evidence="2 3" key="1">
    <citation type="submission" date="2024-10" db="EMBL/GenBank/DDBJ databases">
        <title>The Natural Products Discovery Center: Release of the First 8490 Sequenced Strains for Exploring Actinobacteria Biosynthetic Diversity.</title>
        <authorList>
            <person name="Kalkreuter E."/>
            <person name="Kautsar S.A."/>
            <person name="Yang D."/>
            <person name="Bader C.D."/>
            <person name="Teijaro C.N."/>
            <person name="Fluegel L."/>
            <person name="Davis C.M."/>
            <person name="Simpson J.R."/>
            <person name="Lauterbach L."/>
            <person name="Steele A.D."/>
            <person name="Gui C."/>
            <person name="Meng S."/>
            <person name="Li G."/>
            <person name="Viehrig K."/>
            <person name="Ye F."/>
            <person name="Su P."/>
            <person name="Kiefer A.F."/>
            <person name="Nichols A."/>
            <person name="Cepeda A.J."/>
            <person name="Yan W."/>
            <person name="Fan B."/>
            <person name="Jiang Y."/>
            <person name="Adhikari A."/>
            <person name="Zheng C.-J."/>
            <person name="Schuster L."/>
            <person name="Cowan T.M."/>
            <person name="Smanski M.J."/>
            <person name="Chevrette M.G."/>
            <person name="De Carvalho L.P.S."/>
            <person name="Shen B."/>
        </authorList>
    </citation>
    <scope>NUCLEOTIDE SEQUENCE [LARGE SCALE GENOMIC DNA]</scope>
    <source>
        <strain evidence="2 3">NPDC021253</strain>
    </source>
</reference>
<gene>
    <name evidence="2" type="ORF">ACH4OY_11245</name>
</gene>
<dbReference type="EMBL" id="JBIRPU010000005">
    <property type="protein sequence ID" value="MFI0793261.1"/>
    <property type="molecule type" value="Genomic_DNA"/>
</dbReference>
<evidence type="ECO:0000313" key="3">
    <source>
        <dbReference type="Proteomes" id="UP001611075"/>
    </source>
</evidence>